<keyword evidence="4" id="KW-1185">Reference proteome</keyword>
<dbReference type="EMBL" id="JAPZVQ010000022">
    <property type="protein sequence ID" value="MDA1388076.1"/>
    <property type="molecule type" value="Genomic_DNA"/>
</dbReference>
<evidence type="ECO:0000313" key="2">
    <source>
        <dbReference type="EMBL" id="MDR7338751.1"/>
    </source>
</evidence>
<proteinExistence type="predicted"/>
<accession>A0A9X3PQ50</accession>
<evidence type="ECO:0000313" key="1">
    <source>
        <dbReference type="EMBL" id="MDA1388076.1"/>
    </source>
</evidence>
<dbReference type="Proteomes" id="UP001183604">
    <property type="component" value="Unassembled WGS sequence"/>
</dbReference>
<dbReference type="RefSeq" id="WP_270124563.1">
    <property type="nucleotide sequence ID" value="NZ_BAAAOM010000004.1"/>
</dbReference>
<dbReference type="AlphaFoldDB" id="A0A9X3PQ50"/>
<gene>
    <name evidence="2" type="ORF">J2S69_002470</name>
    <name evidence="1" type="ORF">O2L01_23990</name>
</gene>
<dbReference type="Proteomes" id="UP001145799">
    <property type="component" value="Unassembled WGS sequence"/>
</dbReference>
<comment type="caution">
    <text evidence="1">The sequence shown here is derived from an EMBL/GenBank/DDBJ whole genome shotgun (WGS) entry which is preliminary data.</text>
</comment>
<dbReference type="InterPro" id="IPR019646">
    <property type="entry name" value="Aminoglyc_AdlTrfase"/>
</dbReference>
<dbReference type="Gene3D" id="3.30.460.40">
    <property type="match status" value="1"/>
</dbReference>
<organism evidence="1 3">
    <name type="scientific">Glycomyces lechevalierae</name>
    <dbReference type="NCBI Taxonomy" id="256034"/>
    <lineage>
        <taxon>Bacteria</taxon>
        <taxon>Bacillati</taxon>
        <taxon>Actinomycetota</taxon>
        <taxon>Actinomycetes</taxon>
        <taxon>Glycomycetales</taxon>
        <taxon>Glycomycetaceae</taxon>
        <taxon>Glycomyces</taxon>
    </lineage>
</organism>
<evidence type="ECO:0000313" key="3">
    <source>
        <dbReference type="Proteomes" id="UP001145799"/>
    </source>
</evidence>
<sequence length="201" mass="23059">MTANHLGRWDPASPNEVRKLLTPVDAPWWIAGGWAIEFAVDEPFRPHGDVDVLLLRRDQLQAQQALSGWEWWAADPPGVLRPWATGEILPPEVHDIWCRPSADAPWRLQFMLDEADGDDWVSRRDPRIRRPIAEIGRVTADGIPYLAPEIQLLYKAKGARPKDEHDFRMAAPKLNPEQRQWLRESMTVAYGTHPWLDRLAA</sequence>
<dbReference type="EMBL" id="JAVDYD010000001">
    <property type="protein sequence ID" value="MDR7338751.1"/>
    <property type="molecule type" value="Genomic_DNA"/>
</dbReference>
<protein>
    <recommendedName>
        <fullName evidence="5">Amino acid transporter</fullName>
    </recommendedName>
</protein>
<evidence type="ECO:0008006" key="5">
    <source>
        <dbReference type="Google" id="ProtNLM"/>
    </source>
</evidence>
<name>A0A9X3PQ50_9ACTN</name>
<reference evidence="1" key="1">
    <citation type="submission" date="2022-12" db="EMBL/GenBank/DDBJ databases">
        <title>Gycomyces niveus sp.nov., a novel actinomycete isolated from soil in Shouguang.</title>
        <authorList>
            <person name="Yang X."/>
        </authorList>
    </citation>
    <scope>NUCLEOTIDE SEQUENCE</scope>
    <source>
        <strain evidence="1">DSM 44724</strain>
    </source>
</reference>
<evidence type="ECO:0000313" key="4">
    <source>
        <dbReference type="Proteomes" id="UP001183604"/>
    </source>
</evidence>
<reference evidence="2 4" key="2">
    <citation type="submission" date="2023-07" db="EMBL/GenBank/DDBJ databases">
        <title>Sequencing the genomes of 1000 actinobacteria strains.</title>
        <authorList>
            <person name="Klenk H.-P."/>
        </authorList>
    </citation>
    <scope>NUCLEOTIDE SEQUENCE [LARGE SCALE GENOMIC DNA]</scope>
    <source>
        <strain evidence="2 4">DSM 44724</strain>
    </source>
</reference>
<dbReference type="Pfam" id="PF10706">
    <property type="entry name" value="Aminoglyc_resit"/>
    <property type="match status" value="1"/>
</dbReference>